<comment type="caution">
    <text evidence="1">The sequence shown here is derived from an EMBL/GenBank/DDBJ whole genome shotgun (WGS) entry which is preliminary data.</text>
</comment>
<evidence type="ECO:0000313" key="1">
    <source>
        <dbReference type="EMBL" id="GBN57622.1"/>
    </source>
</evidence>
<dbReference type="AlphaFoldDB" id="A0A4Y2Q2Z4"/>
<name>A0A4Y2Q2Z4_ARAVE</name>
<sequence length="209" mass="23935">MMCKDHIPNFIPVSLIVFELSCSETDIIPKWCFSDSGRSKTWRFVKASSSIVLMIALLSPCILRIRESKKREGEPNHLPTNARSRLARSLRINSFSGESRLSIHRDRIIRDDPQKGRADCGRWNVREEHILLNPSYCTELVEPTLSPPRPQLDCSGNVDEEAVEQWINEYSTLECCEILSDDDIVFRETCGSKEQGISKNVLKVMRKIL</sequence>
<dbReference type="EMBL" id="BGPR01012778">
    <property type="protein sequence ID" value="GBN57622.1"/>
    <property type="molecule type" value="Genomic_DNA"/>
</dbReference>
<evidence type="ECO:0000313" key="2">
    <source>
        <dbReference type="Proteomes" id="UP000499080"/>
    </source>
</evidence>
<keyword evidence="2" id="KW-1185">Reference proteome</keyword>
<reference evidence="1 2" key="1">
    <citation type="journal article" date="2019" name="Sci. Rep.">
        <title>Orb-weaving spider Araneus ventricosus genome elucidates the spidroin gene catalogue.</title>
        <authorList>
            <person name="Kono N."/>
            <person name="Nakamura H."/>
            <person name="Ohtoshi R."/>
            <person name="Moran D.A.P."/>
            <person name="Shinohara A."/>
            <person name="Yoshida Y."/>
            <person name="Fujiwara M."/>
            <person name="Mori M."/>
            <person name="Tomita M."/>
            <person name="Arakawa K."/>
        </authorList>
    </citation>
    <scope>NUCLEOTIDE SEQUENCE [LARGE SCALE GENOMIC DNA]</scope>
</reference>
<proteinExistence type="predicted"/>
<gene>
    <name evidence="1" type="ORF">AVEN_121767_1</name>
</gene>
<dbReference type="Proteomes" id="UP000499080">
    <property type="component" value="Unassembled WGS sequence"/>
</dbReference>
<protein>
    <submittedName>
        <fullName evidence="1">Uncharacterized protein</fullName>
    </submittedName>
</protein>
<organism evidence="1 2">
    <name type="scientific">Araneus ventricosus</name>
    <name type="common">Orbweaver spider</name>
    <name type="synonym">Epeira ventricosa</name>
    <dbReference type="NCBI Taxonomy" id="182803"/>
    <lineage>
        <taxon>Eukaryota</taxon>
        <taxon>Metazoa</taxon>
        <taxon>Ecdysozoa</taxon>
        <taxon>Arthropoda</taxon>
        <taxon>Chelicerata</taxon>
        <taxon>Arachnida</taxon>
        <taxon>Araneae</taxon>
        <taxon>Araneomorphae</taxon>
        <taxon>Entelegynae</taxon>
        <taxon>Araneoidea</taxon>
        <taxon>Araneidae</taxon>
        <taxon>Araneus</taxon>
    </lineage>
</organism>
<accession>A0A4Y2Q2Z4</accession>